<dbReference type="GO" id="GO:0005737">
    <property type="term" value="C:cytoplasm"/>
    <property type="evidence" value="ECO:0007669"/>
    <property type="project" value="UniProtKB-SubCell"/>
</dbReference>
<feature type="binding site" evidence="12">
    <location>
        <begin position="233"/>
        <end position="235"/>
    </location>
    <ligand>
        <name>L-serine</name>
        <dbReference type="ChEBI" id="CHEBI:33384"/>
    </ligand>
</feature>
<accession>A0A0A6D426</accession>
<comment type="catalytic activity">
    <reaction evidence="11 12">
        <text>tRNA(Ser) + L-serine + ATP = L-seryl-tRNA(Ser) + AMP + diphosphate + H(+)</text>
        <dbReference type="Rhea" id="RHEA:12292"/>
        <dbReference type="Rhea" id="RHEA-COMP:9669"/>
        <dbReference type="Rhea" id="RHEA-COMP:9703"/>
        <dbReference type="ChEBI" id="CHEBI:15378"/>
        <dbReference type="ChEBI" id="CHEBI:30616"/>
        <dbReference type="ChEBI" id="CHEBI:33019"/>
        <dbReference type="ChEBI" id="CHEBI:33384"/>
        <dbReference type="ChEBI" id="CHEBI:78442"/>
        <dbReference type="ChEBI" id="CHEBI:78533"/>
        <dbReference type="ChEBI" id="CHEBI:456215"/>
        <dbReference type="EC" id="6.1.1.11"/>
    </reaction>
</comment>
<keyword evidence="6 12" id="KW-0547">Nucleotide-binding</keyword>
<evidence type="ECO:0000256" key="8">
    <source>
        <dbReference type="ARBA" id="ARBA00022917"/>
    </source>
</evidence>
<keyword evidence="5 12" id="KW-0436">Ligase</keyword>
<keyword evidence="7 12" id="KW-0067">ATP-binding</keyword>
<dbReference type="Gene3D" id="1.10.287.40">
    <property type="entry name" value="Serine-tRNA synthetase, tRNA binding domain"/>
    <property type="match status" value="1"/>
</dbReference>
<evidence type="ECO:0000256" key="12">
    <source>
        <dbReference type="HAMAP-Rule" id="MF_00176"/>
    </source>
</evidence>
<dbReference type="GO" id="GO:0016260">
    <property type="term" value="P:selenocysteine biosynthetic process"/>
    <property type="evidence" value="ECO:0007669"/>
    <property type="project" value="UniProtKB-UniRule"/>
</dbReference>
<dbReference type="Pfam" id="PF00587">
    <property type="entry name" value="tRNA-synt_2b"/>
    <property type="match status" value="1"/>
</dbReference>
<evidence type="ECO:0000313" key="16">
    <source>
        <dbReference type="EMBL" id="KHA69845.1"/>
    </source>
</evidence>
<evidence type="ECO:0000256" key="13">
    <source>
        <dbReference type="PIRSR" id="PIRSR001529-1"/>
    </source>
</evidence>
<evidence type="ECO:0000256" key="11">
    <source>
        <dbReference type="ARBA" id="ARBA00048823"/>
    </source>
</evidence>
<proteinExistence type="inferred from homology"/>
<evidence type="ECO:0000256" key="10">
    <source>
        <dbReference type="ARBA" id="ARBA00047929"/>
    </source>
</evidence>
<reference evidence="16 17" key="1">
    <citation type="submission" date="2014-10" db="EMBL/GenBank/DDBJ databases">
        <title>Draft genome sequence of Pseudomonas chlororaphis EA105.</title>
        <authorList>
            <person name="McCully L.M."/>
            <person name="Bitzer A.S."/>
            <person name="Spence C."/>
            <person name="Bais H."/>
            <person name="Silby M.W."/>
        </authorList>
    </citation>
    <scope>NUCLEOTIDE SEQUENCE [LARGE SCALE GENOMIC DNA]</scope>
    <source>
        <strain evidence="16 17">EA105</strain>
    </source>
</reference>
<keyword evidence="8 12" id="KW-0648">Protein biosynthesis</keyword>
<evidence type="ECO:0000259" key="15">
    <source>
        <dbReference type="PROSITE" id="PS50862"/>
    </source>
</evidence>
<dbReference type="SUPFAM" id="SSF46589">
    <property type="entry name" value="tRNA-binding arm"/>
    <property type="match status" value="1"/>
</dbReference>
<dbReference type="OrthoDB" id="9804647at2"/>
<dbReference type="SUPFAM" id="SSF55681">
    <property type="entry name" value="Class II aaRS and biotin synthetases"/>
    <property type="match status" value="1"/>
</dbReference>
<sequence>MLDSKLLRSNLQDVADRLASRGFALDTARIEALEEQRKTVQTRTEALQAERNARSKSIGQAKQRGEDIAPLMADVERMAGELSAGKVELDAIQTELDSILLGIPNLPHESVPVGKDEDDNVEVRRWGTPTAFDFEVKDHVALGEKFGWLDFETAAKLSGARFALLRGPIARLHRALAQFMINLHVNEHGYEEAYTPYLVQAPALQGTGQLPKFEEDLFKIAREGEADLYLIPTAEVSLTNIVAGEIVDSKLLPIKFVAHTPCFRSEAGASGRDTRGMIRQHQFDKVEMVQIVEPSQSMEALEGLTANAEKVLQLLGLPYRTLALCTGDMGFSAVKTYDLEVWIPSQDKYREISSCSNCGDFQARRMQARFRNPETGKPELVHTLNGSGLAVGRTLVAVLENYQQADGSIRVPDVLKPYMGGLEVIG</sequence>
<comment type="similarity">
    <text evidence="3 12">Belongs to the class-II aminoacyl-tRNA synthetase family. Type-1 seryl-tRNA synthetase subfamily.</text>
</comment>
<dbReference type="InterPro" id="IPR045864">
    <property type="entry name" value="aa-tRNA-synth_II/BPL/LPL"/>
</dbReference>
<dbReference type="UniPathway" id="UPA00906">
    <property type="reaction ID" value="UER00895"/>
</dbReference>
<gene>
    <name evidence="12" type="primary">serS</name>
    <name evidence="16" type="ORF">NZ35_28810</name>
</gene>
<evidence type="ECO:0000256" key="6">
    <source>
        <dbReference type="ARBA" id="ARBA00022741"/>
    </source>
</evidence>
<comment type="pathway">
    <text evidence="2 12">Aminoacyl-tRNA biosynthesis; selenocysteinyl-tRNA(Sec) biosynthesis; L-seryl-tRNA(Sec) from L-serine and tRNA(Sec): step 1/1.</text>
</comment>
<dbReference type="CDD" id="cd00770">
    <property type="entry name" value="SerRS_core"/>
    <property type="match status" value="1"/>
</dbReference>
<comment type="subcellular location">
    <subcellularLocation>
        <location evidence="1 12">Cytoplasm</location>
    </subcellularLocation>
</comment>
<dbReference type="PATRIC" id="fig|587753.9.peg.5322"/>
<evidence type="ECO:0000256" key="7">
    <source>
        <dbReference type="ARBA" id="ARBA00022840"/>
    </source>
</evidence>
<organism evidence="16 17">
    <name type="scientific">Pseudomonas chlororaphis</name>
    <dbReference type="NCBI Taxonomy" id="587753"/>
    <lineage>
        <taxon>Bacteria</taxon>
        <taxon>Pseudomonadati</taxon>
        <taxon>Pseudomonadota</taxon>
        <taxon>Gammaproteobacteria</taxon>
        <taxon>Pseudomonadales</taxon>
        <taxon>Pseudomonadaceae</taxon>
        <taxon>Pseudomonas</taxon>
    </lineage>
</organism>
<dbReference type="InterPro" id="IPR015866">
    <property type="entry name" value="Ser-tRNA-synth_1_N"/>
</dbReference>
<comment type="catalytic activity">
    <reaction evidence="10 12">
        <text>tRNA(Sec) + L-serine + ATP = L-seryl-tRNA(Sec) + AMP + diphosphate + H(+)</text>
        <dbReference type="Rhea" id="RHEA:42580"/>
        <dbReference type="Rhea" id="RHEA-COMP:9742"/>
        <dbReference type="Rhea" id="RHEA-COMP:10128"/>
        <dbReference type="ChEBI" id="CHEBI:15378"/>
        <dbReference type="ChEBI" id="CHEBI:30616"/>
        <dbReference type="ChEBI" id="CHEBI:33019"/>
        <dbReference type="ChEBI" id="CHEBI:33384"/>
        <dbReference type="ChEBI" id="CHEBI:78442"/>
        <dbReference type="ChEBI" id="CHEBI:78533"/>
        <dbReference type="ChEBI" id="CHEBI:456215"/>
        <dbReference type="EC" id="6.1.1.11"/>
    </reaction>
</comment>
<dbReference type="NCBIfam" id="TIGR00414">
    <property type="entry name" value="serS"/>
    <property type="match status" value="1"/>
</dbReference>
<comment type="caution">
    <text evidence="12">Lacks conserved residue(s) required for the propagation of feature annotation.</text>
</comment>
<dbReference type="InterPro" id="IPR002317">
    <property type="entry name" value="Ser-tRNA-ligase_type_1"/>
</dbReference>
<keyword evidence="9 12" id="KW-0030">Aminoacyl-tRNA synthetase</keyword>
<dbReference type="Pfam" id="PF02403">
    <property type="entry name" value="Seryl_tRNA_N"/>
    <property type="match status" value="1"/>
</dbReference>
<dbReference type="InterPro" id="IPR010978">
    <property type="entry name" value="tRNA-bd_arm"/>
</dbReference>
<comment type="subunit">
    <text evidence="12">Homodimer. The tRNA molecule binds across the dimer.</text>
</comment>
<evidence type="ECO:0000256" key="3">
    <source>
        <dbReference type="ARBA" id="ARBA00010728"/>
    </source>
</evidence>
<evidence type="ECO:0000256" key="5">
    <source>
        <dbReference type="ARBA" id="ARBA00022598"/>
    </source>
</evidence>
<comment type="function">
    <text evidence="12">Catalyzes the attachment of serine to tRNA(Ser). Is also able to aminoacylate tRNA(Sec) with serine, to form the misacylated tRNA L-seryl-tRNA(Sec), which will be further converted into selenocysteinyl-tRNA(Sec).</text>
</comment>
<comment type="caution">
    <text evidence="16">The sequence shown here is derived from an EMBL/GenBank/DDBJ whole genome shotgun (WGS) entry which is preliminary data.</text>
</comment>
<feature type="binding site" evidence="13">
    <location>
        <position position="385"/>
    </location>
    <ligand>
        <name>L-serine</name>
        <dbReference type="ChEBI" id="CHEBI:33384"/>
    </ligand>
</feature>
<feature type="binding site" evidence="12 13">
    <location>
        <position position="287"/>
    </location>
    <ligand>
        <name>L-serine</name>
        <dbReference type="ChEBI" id="CHEBI:33384"/>
    </ligand>
</feature>
<dbReference type="GO" id="GO:0006434">
    <property type="term" value="P:seryl-tRNA aminoacylation"/>
    <property type="evidence" value="ECO:0007669"/>
    <property type="project" value="UniProtKB-UniRule"/>
</dbReference>
<protein>
    <recommendedName>
        <fullName evidence="12">Serine--tRNA ligase</fullName>
        <ecNumber evidence="12">6.1.1.11</ecNumber>
    </recommendedName>
    <alternativeName>
        <fullName evidence="12">Seryl-tRNA synthetase</fullName>
        <shortName evidence="12">SerRS</shortName>
    </alternativeName>
    <alternativeName>
        <fullName evidence="12">Seryl-tRNA(Ser/Sec) synthetase</fullName>
    </alternativeName>
</protein>
<dbReference type="HAMAP" id="MF_00176">
    <property type="entry name" value="Ser_tRNA_synth_type1"/>
    <property type="match status" value="1"/>
</dbReference>
<dbReference type="AlphaFoldDB" id="A0A0A6D426"/>
<dbReference type="PIRSF" id="PIRSF001529">
    <property type="entry name" value="Ser-tRNA-synth_IIa"/>
    <property type="match status" value="1"/>
</dbReference>
<feature type="binding site" evidence="13">
    <location>
        <position position="233"/>
    </location>
    <ligand>
        <name>L-serine</name>
        <dbReference type="ChEBI" id="CHEBI:33384"/>
    </ligand>
</feature>
<dbReference type="InterPro" id="IPR042103">
    <property type="entry name" value="SerRS_1_N_sf"/>
</dbReference>
<dbReference type="PANTHER" id="PTHR43697">
    <property type="entry name" value="SERYL-TRNA SYNTHETASE"/>
    <property type="match status" value="1"/>
</dbReference>
<dbReference type="InterPro" id="IPR002314">
    <property type="entry name" value="aa-tRNA-synt_IIb"/>
</dbReference>
<dbReference type="EC" id="6.1.1.11" evidence="12"/>
<feature type="domain" description="Aminoacyl-transfer RNA synthetases class-II family profile" evidence="15">
    <location>
        <begin position="138"/>
        <end position="412"/>
    </location>
</feature>
<dbReference type="InterPro" id="IPR006195">
    <property type="entry name" value="aa-tRNA-synth_II"/>
</dbReference>
<dbReference type="PANTHER" id="PTHR43697:SF1">
    <property type="entry name" value="SERINE--TRNA LIGASE"/>
    <property type="match status" value="1"/>
</dbReference>
<feature type="binding site" evidence="13">
    <location>
        <position position="264"/>
    </location>
    <ligand>
        <name>L-serine</name>
        <dbReference type="ChEBI" id="CHEBI:33384"/>
    </ligand>
</feature>
<dbReference type="PROSITE" id="PS50862">
    <property type="entry name" value="AA_TRNA_LIGASE_II"/>
    <property type="match status" value="1"/>
</dbReference>
<dbReference type="EMBL" id="JSFK01000059">
    <property type="protein sequence ID" value="KHA69845.1"/>
    <property type="molecule type" value="Genomic_DNA"/>
</dbReference>
<dbReference type="GO" id="GO:0004828">
    <property type="term" value="F:serine-tRNA ligase activity"/>
    <property type="evidence" value="ECO:0007669"/>
    <property type="project" value="UniProtKB-UniRule"/>
</dbReference>
<feature type="binding site" evidence="12">
    <location>
        <position position="387"/>
    </location>
    <ligand>
        <name>L-serine</name>
        <dbReference type="ChEBI" id="CHEBI:33384"/>
    </ligand>
</feature>
<dbReference type="Proteomes" id="UP000030564">
    <property type="component" value="Unassembled WGS sequence"/>
</dbReference>
<evidence type="ECO:0000256" key="1">
    <source>
        <dbReference type="ARBA" id="ARBA00004496"/>
    </source>
</evidence>
<evidence type="ECO:0000256" key="14">
    <source>
        <dbReference type="PIRSR" id="PIRSR001529-2"/>
    </source>
</evidence>
<dbReference type="GO" id="GO:0005524">
    <property type="term" value="F:ATP binding"/>
    <property type="evidence" value="ECO:0007669"/>
    <property type="project" value="UniProtKB-UniRule"/>
</dbReference>
<dbReference type="InterPro" id="IPR033729">
    <property type="entry name" value="SerRS_core"/>
</dbReference>
<feature type="binding site" evidence="12 14">
    <location>
        <begin position="264"/>
        <end position="266"/>
    </location>
    <ligand>
        <name>ATP</name>
        <dbReference type="ChEBI" id="CHEBI:30616"/>
    </ligand>
</feature>
<name>A0A0A6D426_9PSED</name>
<keyword evidence="4 12" id="KW-0963">Cytoplasm</keyword>
<evidence type="ECO:0000256" key="2">
    <source>
        <dbReference type="ARBA" id="ARBA00005045"/>
    </source>
</evidence>
<evidence type="ECO:0000256" key="4">
    <source>
        <dbReference type="ARBA" id="ARBA00022490"/>
    </source>
</evidence>
<dbReference type="Gene3D" id="3.30.930.10">
    <property type="entry name" value="Bira Bifunctional Protein, Domain 2"/>
    <property type="match status" value="1"/>
</dbReference>
<dbReference type="PRINTS" id="PR00981">
    <property type="entry name" value="TRNASYNTHSER"/>
</dbReference>
<evidence type="ECO:0000313" key="17">
    <source>
        <dbReference type="Proteomes" id="UP000030564"/>
    </source>
</evidence>
<feature type="binding site" evidence="12 14">
    <location>
        <begin position="351"/>
        <end position="354"/>
    </location>
    <ligand>
        <name>ATP</name>
        <dbReference type="ChEBI" id="CHEBI:30616"/>
    </ligand>
</feature>
<evidence type="ECO:0000256" key="9">
    <source>
        <dbReference type="ARBA" id="ARBA00023146"/>
    </source>
</evidence>
<comment type="domain">
    <text evidence="12">Consists of two distinct domains, a catalytic core and a N-terminal extension that is involved in tRNA binding.</text>
</comment>